<organism evidence="3 4">
    <name type="scientific">Kalmanozyma brasiliensis (strain GHG001)</name>
    <name type="common">Yeast</name>
    <name type="synonym">Pseudozyma brasiliensis</name>
    <dbReference type="NCBI Taxonomy" id="1365824"/>
    <lineage>
        <taxon>Eukaryota</taxon>
        <taxon>Fungi</taxon>
        <taxon>Dikarya</taxon>
        <taxon>Basidiomycota</taxon>
        <taxon>Ustilaginomycotina</taxon>
        <taxon>Ustilaginomycetes</taxon>
        <taxon>Ustilaginales</taxon>
        <taxon>Ustilaginaceae</taxon>
        <taxon>Kalmanozyma</taxon>
    </lineage>
</organism>
<evidence type="ECO:0000313" key="4">
    <source>
        <dbReference type="Proteomes" id="UP000019377"/>
    </source>
</evidence>
<dbReference type="Proteomes" id="UP000019377">
    <property type="component" value="Unassembled WGS sequence"/>
</dbReference>
<dbReference type="HOGENOM" id="CLU_026517_0_0_1"/>
<accession>V5EGA3</accession>
<feature type="transmembrane region" description="Helical" evidence="2">
    <location>
        <begin position="46"/>
        <end position="67"/>
    </location>
</feature>
<feature type="transmembrane region" description="Helical" evidence="2">
    <location>
        <begin position="247"/>
        <end position="272"/>
    </location>
</feature>
<evidence type="ECO:0000256" key="1">
    <source>
        <dbReference type="SAM" id="MobiDB-lite"/>
    </source>
</evidence>
<evidence type="ECO:0000313" key="3">
    <source>
        <dbReference type="EMBL" id="EST09561.1"/>
    </source>
</evidence>
<dbReference type="OMA" id="FPHEVER"/>
<keyword evidence="2" id="KW-0812">Transmembrane</keyword>
<keyword evidence="2" id="KW-1133">Transmembrane helix</keyword>
<keyword evidence="4" id="KW-1185">Reference proteome</keyword>
<dbReference type="AlphaFoldDB" id="V5EGA3"/>
<gene>
    <name evidence="3" type="ORF">PSEUBRA_SCAF10g05530</name>
</gene>
<protein>
    <submittedName>
        <fullName evidence="3">Uncharacterized protein</fullName>
    </submittedName>
</protein>
<feature type="transmembrane region" description="Helical" evidence="2">
    <location>
        <begin position="128"/>
        <end position="146"/>
    </location>
</feature>
<sequence>MPRPLSLSHTVQPDDMVFLSRGQTRLQLANALSIALYAPLHRHDRIWLMASQAEVFLTLVLCAVMVYKKKTLGSFWIITKRSTPYGTFYVANAVFTLVLGVIGYLIAFMITFGVVTAFDRANISSFEYFWIIPLPWLPLILGGWLASDELILLARHAAAGYFEVYRYSCINLAVYAACAYALFIPTAGYGIPNIMSLVDHTCSRQEAPLPASYTTYFHKLWFLLTRGKPTAKDAASQRNLATWKMTILANIYVCLMVGCVPAFGFLPIYIITSGFPRGVLAGNLAPMCRKNLLAVSIITICSCTTVAIFCTVATLDPLFRAAIGLDVIRTQVPIDINVDFERVEFEERDIVLSTEQTGKPSFPASGEDVEADGKRPLALTPSVRSIESTFKASATAADFSDSSVDTRSVVGMADGESAASHKGHADKIKHGSSYE</sequence>
<feature type="region of interest" description="Disordered" evidence="1">
    <location>
        <begin position="414"/>
        <end position="435"/>
    </location>
</feature>
<reference evidence="4" key="1">
    <citation type="journal article" date="2013" name="Genome Announc.">
        <title>Draft genome sequence of Pseudozyma brasiliensis sp. nov. strain GHG001, a high producer of endo-1,4-xylanase isolated from an insect pest of sugarcane.</title>
        <authorList>
            <person name="Oliveira J.V.D.C."/>
            <person name="dos Santos R.A.C."/>
            <person name="Borges T.A."/>
            <person name="Riano-Pachon D.M."/>
            <person name="Goldman G.H."/>
        </authorList>
    </citation>
    <scope>NUCLEOTIDE SEQUENCE [LARGE SCALE GENOMIC DNA]</scope>
    <source>
        <strain evidence="4">GHG001</strain>
    </source>
</reference>
<name>V5EGA3_KALBG</name>
<evidence type="ECO:0000256" key="2">
    <source>
        <dbReference type="SAM" id="Phobius"/>
    </source>
</evidence>
<dbReference type="eggNOG" id="ENOG502TMBQ">
    <property type="taxonomic scope" value="Eukaryota"/>
</dbReference>
<dbReference type="OrthoDB" id="2555114at2759"/>
<feature type="transmembrane region" description="Helical" evidence="2">
    <location>
        <begin position="292"/>
        <end position="315"/>
    </location>
</feature>
<dbReference type="EMBL" id="KI545852">
    <property type="protein sequence ID" value="EST09561.1"/>
    <property type="molecule type" value="Genomic_DNA"/>
</dbReference>
<keyword evidence="2" id="KW-0472">Membrane</keyword>
<proteinExistence type="predicted"/>
<feature type="transmembrane region" description="Helical" evidence="2">
    <location>
        <begin position="88"/>
        <end position="116"/>
    </location>
</feature>